<dbReference type="Proteomes" id="UP000824533">
    <property type="component" value="Linkage Group LG08"/>
</dbReference>
<proteinExistence type="predicted"/>
<organism evidence="1 2">
    <name type="scientific">Dendrolimus kikuchii</name>
    <dbReference type="NCBI Taxonomy" id="765133"/>
    <lineage>
        <taxon>Eukaryota</taxon>
        <taxon>Metazoa</taxon>
        <taxon>Ecdysozoa</taxon>
        <taxon>Arthropoda</taxon>
        <taxon>Hexapoda</taxon>
        <taxon>Insecta</taxon>
        <taxon>Pterygota</taxon>
        <taxon>Neoptera</taxon>
        <taxon>Endopterygota</taxon>
        <taxon>Lepidoptera</taxon>
        <taxon>Glossata</taxon>
        <taxon>Ditrysia</taxon>
        <taxon>Bombycoidea</taxon>
        <taxon>Lasiocampidae</taxon>
        <taxon>Dendrolimus</taxon>
    </lineage>
</organism>
<keyword evidence="2" id="KW-1185">Reference proteome</keyword>
<reference evidence="1 2" key="1">
    <citation type="journal article" date="2021" name="Front. Genet.">
        <title>Chromosome-Level Genome Assembly Reveals Significant Gene Expansion in the Toll and IMD Signaling Pathways of Dendrolimus kikuchii.</title>
        <authorList>
            <person name="Zhou J."/>
            <person name="Wu P."/>
            <person name="Xiong Z."/>
            <person name="Liu N."/>
            <person name="Zhao N."/>
            <person name="Ji M."/>
            <person name="Qiu Y."/>
            <person name="Yang B."/>
        </authorList>
    </citation>
    <scope>NUCLEOTIDE SEQUENCE [LARGE SCALE GENOMIC DNA]</scope>
    <source>
        <strain evidence="1">Ann1</strain>
    </source>
</reference>
<sequence length="312" mass="36671">MIACWNPFSNPWALKLRLVPPACLTDQKYGVHKYLKVNDVKLHYVESGDPSKPLMLFIHGFPEFWYTWRHQIVEFNKDYWCVAVDNRGYGDSEKPENVAAYHIDVLVEDVRDLIRQLGRDKAIVVSHDWGGLIACRFRDVHPDAVIALIMLSSTSREAWTYQIWNTWRQTLMSWYVFFFQIPVLPEFFFTMQDLSMFDNLFKSNGKNLNTQDIECYKYWFGKPYGMTLPINYYRANLSVYFEKKYIEDKVPMLVANASNDVAISPGILEIMKTEYAQIETIMIEDCGHFSLHEEPEKVNKIITDFLNKHSIK</sequence>
<dbReference type="EMBL" id="CM034394">
    <property type="protein sequence ID" value="KAJ0179490.1"/>
    <property type="molecule type" value="Genomic_DNA"/>
</dbReference>
<accession>A0ACC1D6L0</accession>
<evidence type="ECO:0000313" key="1">
    <source>
        <dbReference type="EMBL" id="KAJ0179490.1"/>
    </source>
</evidence>
<gene>
    <name evidence="1" type="ORF">K1T71_005202</name>
</gene>
<protein>
    <submittedName>
        <fullName evidence="1">Uncharacterized protein</fullName>
    </submittedName>
</protein>
<evidence type="ECO:0000313" key="2">
    <source>
        <dbReference type="Proteomes" id="UP000824533"/>
    </source>
</evidence>
<name>A0ACC1D6L0_9NEOP</name>
<comment type="caution">
    <text evidence="1">The sequence shown here is derived from an EMBL/GenBank/DDBJ whole genome shotgun (WGS) entry which is preliminary data.</text>
</comment>